<reference evidence="1 2" key="1">
    <citation type="journal article" date="2013" name="Proc. Natl. Acad. Sci. U.S.A.">
        <title>Fine-scale variation in meiotic recombination in Mimulus inferred from population shotgun sequencing.</title>
        <authorList>
            <person name="Hellsten U."/>
            <person name="Wright K.M."/>
            <person name="Jenkins J."/>
            <person name="Shu S."/>
            <person name="Yuan Y."/>
            <person name="Wessler S.R."/>
            <person name="Schmutz J."/>
            <person name="Willis J.H."/>
            <person name="Rokhsar D.S."/>
        </authorList>
    </citation>
    <scope>NUCLEOTIDE SEQUENCE [LARGE SCALE GENOMIC DNA]</scope>
    <source>
        <strain evidence="2">cv. DUN x IM62</strain>
    </source>
</reference>
<sequence>MTNITLYCVAYGFGARKRASVYIPEEDEDEITLQSLLIQHIRLLLRLVVSVYSQNFLLDIHIYLYTNRKIKQPKPINLKGTSRE</sequence>
<organism evidence="1 2">
    <name type="scientific">Erythranthe guttata</name>
    <name type="common">Yellow monkey flower</name>
    <name type="synonym">Mimulus guttatus</name>
    <dbReference type="NCBI Taxonomy" id="4155"/>
    <lineage>
        <taxon>Eukaryota</taxon>
        <taxon>Viridiplantae</taxon>
        <taxon>Streptophyta</taxon>
        <taxon>Embryophyta</taxon>
        <taxon>Tracheophyta</taxon>
        <taxon>Spermatophyta</taxon>
        <taxon>Magnoliopsida</taxon>
        <taxon>eudicotyledons</taxon>
        <taxon>Gunneridae</taxon>
        <taxon>Pentapetalae</taxon>
        <taxon>asterids</taxon>
        <taxon>lamiids</taxon>
        <taxon>Lamiales</taxon>
        <taxon>Phrymaceae</taxon>
        <taxon>Erythranthe</taxon>
    </lineage>
</organism>
<evidence type="ECO:0000313" key="2">
    <source>
        <dbReference type="Proteomes" id="UP000030748"/>
    </source>
</evidence>
<keyword evidence="2" id="KW-1185">Reference proteome</keyword>
<name>A0A022RSC6_ERYGU</name>
<dbReference type="Proteomes" id="UP000030748">
    <property type="component" value="Unassembled WGS sequence"/>
</dbReference>
<evidence type="ECO:0000313" key="1">
    <source>
        <dbReference type="EMBL" id="EYU43417.1"/>
    </source>
</evidence>
<gene>
    <name evidence="1" type="ORF">MIMGU_mgv1a017286mg</name>
</gene>
<accession>A0A022RSC6</accession>
<dbReference type="EMBL" id="KI630264">
    <property type="protein sequence ID" value="EYU43417.1"/>
    <property type="molecule type" value="Genomic_DNA"/>
</dbReference>
<proteinExistence type="predicted"/>
<protein>
    <submittedName>
        <fullName evidence="1">Uncharacterized protein</fullName>
    </submittedName>
</protein>
<dbReference type="AlphaFoldDB" id="A0A022RSC6"/>